<proteinExistence type="predicted"/>
<dbReference type="EMBL" id="CP036433">
    <property type="protein sequence ID" value="QDU99200.1"/>
    <property type="molecule type" value="Genomic_DNA"/>
</dbReference>
<evidence type="ECO:0000313" key="2">
    <source>
        <dbReference type="Proteomes" id="UP000317648"/>
    </source>
</evidence>
<gene>
    <name evidence="1" type="ORF">Pla8534_71130</name>
</gene>
<keyword evidence="2" id="KW-1185">Reference proteome</keyword>
<sequence>MAQQSELPPAQELFDQLTVATGVGAPSAVINNSESKRIVFILTCPEVKVNWGGTITMVGDSKLGTSIKAPIQGVLRR</sequence>
<accession>A0A518E539</accession>
<dbReference type="KEGG" id="lcre:Pla8534_71130"/>
<evidence type="ECO:0000313" key="1">
    <source>
        <dbReference type="EMBL" id="QDU99200.1"/>
    </source>
</evidence>
<reference evidence="1 2" key="1">
    <citation type="submission" date="2019-02" db="EMBL/GenBank/DDBJ databases">
        <title>Deep-cultivation of Planctomycetes and their phenomic and genomic characterization uncovers novel biology.</title>
        <authorList>
            <person name="Wiegand S."/>
            <person name="Jogler M."/>
            <person name="Boedeker C."/>
            <person name="Pinto D."/>
            <person name="Vollmers J."/>
            <person name="Rivas-Marin E."/>
            <person name="Kohn T."/>
            <person name="Peeters S.H."/>
            <person name="Heuer A."/>
            <person name="Rast P."/>
            <person name="Oberbeckmann S."/>
            <person name="Bunk B."/>
            <person name="Jeske O."/>
            <person name="Meyerdierks A."/>
            <person name="Storesund J.E."/>
            <person name="Kallscheuer N."/>
            <person name="Luecker S."/>
            <person name="Lage O.M."/>
            <person name="Pohl T."/>
            <person name="Merkel B.J."/>
            <person name="Hornburger P."/>
            <person name="Mueller R.-W."/>
            <person name="Bruemmer F."/>
            <person name="Labrenz M."/>
            <person name="Spormann A.M."/>
            <person name="Op den Camp H."/>
            <person name="Overmann J."/>
            <person name="Amann R."/>
            <person name="Jetten M.S.M."/>
            <person name="Mascher T."/>
            <person name="Medema M.H."/>
            <person name="Devos D.P."/>
            <person name="Kaster A.-K."/>
            <person name="Ovreas L."/>
            <person name="Rohde M."/>
            <person name="Galperin M.Y."/>
            <person name="Jogler C."/>
        </authorList>
    </citation>
    <scope>NUCLEOTIDE SEQUENCE [LARGE SCALE GENOMIC DNA]</scope>
    <source>
        <strain evidence="1 2">Pla85_3_4</strain>
    </source>
</reference>
<protein>
    <submittedName>
        <fullName evidence="1">Uncharacterized protein</fullName>
    </submittedName>
</protein>
<dbReference type="Proteomes" id="UP000317648">
    <property type="component" value="Chromosome"/>
</dbReference>
<name>A0A518E539_9BACT</name>
<dbReference type="AlphaFoldDB" id="A0A518E539"/>
<organism evidence="1 2">
    <name type="scientific">Lignipirellula cremea</name>
    <dbReference type="NCBI Taxonomy" id="2528010"/>
    <lineage>
        <taxon>Bacteria</taxon>
        <taxon>Pseudomonadati</taxon>
        <taxon>Planctomycetota</taxon>
        <taxon>Planctomycetia</taxon>
        <taxon>Pirellulales</taxon>
        <taxon>Pirellulaceae</taxon>
        <taxon>Lignipirellula</taxon>
    </lineage>
</organism>